<dbReference type="SMART" id="SM00380">
    <property type="entry name" value="AP2"/>
    <property type="match status" value="1"/>
</dbReference>
<evidence type="ECO:0000256" key="4">
    <source>
        <dbReference type="ARBA" id="ARBA00023159"/>
    </source>
</evidence>
<dbReference type="InterPro" id="IPR051032">
    <property type="entry name" value="AP2/ERF_TF_ERF_subfamily"/>
</dbReference>
<dbReference type="InterPro" id="IPR016177">
    <property type="entry name" value="DNA-bd_dom_sf"/>
</dbReference>
<organism evidence="10 11">
    <name type="scientific">Ceratopteris richardii</name>
    <name type="common">Triangle waterfern</name>
    <dbReference type="NCBI Taxonomy" id="49495"/>
    <lineage>
        <taxon>Eukaryota</taxon>
        <taxon>Viridiplantae</taxon>
        <taxon>Streptophyta</taxon>
        <taxon>Embryophyta</taxon>
        <taxon>Tracheophyta</taxon>
        <taxon>Polypodiopsida</taxon>
        <taxon>Polypodiidae</taxon>
        <taxon>Polypodiales</taxon>
        <taxon>Pteridineae</taxon>
        <taxon>Pteridaceae</taxon>
        <taxon>Parkerioideae</taxon>
        <taxon>Ceratopteris</taxon>
    </lineage>
</organism>
<evidence type="ECO:0000256" key="3">
    <source>
        <dbReference type="ARBA" id="ARBA00023125"/>
    </source>
</evidence>
<evidence type="ECO:0000256" key="5">
    <source>
        <dbReference type="ARBA" id="ARBA00023163"/>
    </source>
</evidence>
<name>A0A8T2TP07_CERRI</name>
<dbReference type="EMBL" id="CM035417">
    <property type="protein sequence ID" value="KAH7423523.1"/>
    <property type="molecule type" value="Genomic_DNA"/>
</dbReference>
<dbReference type="CDD" id="cd00018">
    <property type="entry name" value="AP2"/>
    <property type="match status" value="1"/>
</dbReference>
<dbReference type="OrthoDB" id="1918918at2759"/>
<dbReference type="AlphaFoldDB" id="A0A8T2TP07"/>
<keyword evidence="3" id="KW-0238">DNA-binding</keyword>
<dbReference type="GO" id="GO:0003700">
    <property type="term" value="F:DNA-binding transcription factor activity"/>
    <property type="evidence" value="ECO:0007669"/>
    <property type="project" value="InterPro"/>
</dbReference>
<dbReference type="InterPro" id="IPR036955">
    <property type="entry name" value="AP2/ERF_dom_sf"/>
</dbReference>
<comment type="similarity">
    <text evidence="7">Belongs to the AP2/ERF transcription factor family. ERF subfamily.</text>
</comment>
<protein>
    <recommendedName>
        <fullName evidence="9">AP2/ERF domain-containing protein</fullName>
    </recommendedName>
</protein>
<evidence type="ECO:0000256" key="2">
    <source>
        <dbReference type="ARBA" id="ARBA00023015"/>
    </source>
</evidence>
<dbReference type="InterPro" id="IPR001471">
    <property type="entry name" value="AP2/ERF_dom"/>
</dbReference>
<keyword evidence="2" id="KW-0805">Transcription regulation</keyword>
<proteinExistence type="inferred from homology"/>
<evidence type="ECO:0000313" key="10">
    <source>
        <dbReference type="EMBL" id="KAH7423523.1"/>
    </source>
</evidence>
<evidence type="ECO:0000256" key="6">
    <source>
        <dbReference type="ARBA" id="ARBA00023242"/>
    </source>
</evidence>
<keyword evidence="11" id="KW-1185">Reference proteome</keyword>
<dbReference type="Gene3D" id="3.30.730.10">
    <property type="entry name" value="AP2/ERF domain"/>
    <property type="match status" value="1"/>
</dbReference>
<comment type="caution">
    <text evidence="10">The sequence shown here is derived from an EMBL/GenBank/DDBJ whole genome shotgun (WGS) entry which is preliminary data.</text>
</comment>
<dbReference type="Pfam" id="PF00847">
    <property type="entry name" value="AP2"/>
    <property type="match status" value="1"/>
</dbReference>
<gene>
    <name evidence="10" type="ORF">KP509_12G059400</name>
</gene>
<dbReference type="PRINTS" id="PR00367">
    <property type="entry name" value="ETHRSPELEMNT"/>
</dbReference>
<dbReference type="PANTHER" id="PTHR31985">
    <property type="entry name" value="ETHYLENE-RESPONSIVE TRANSCRIPTION FACTOR ERF042-RELATED"/>
    <property type="match status" value="1"/>
</dbReference>
<feature type="domain" description="AP2/ERF" evidence="9">
    <location>
        <begin position="33"/>
        <end position="90"/>
    </location>
</feature>
<feature type="region of interest" description="Disordered" evidence="8">
    <location>
        <begin position="128"/>
        <end position="159"/>
    </location>
</feature>
<dbReference type="Proteomes" id="UP000825935">
    <property type="component" value="Chromosome 12"/>
</dbReference>
<dbReference type="PROSITE" id="PS51032">
    <property type="entry name" value="AP2_ERF"/>
    <property type="match status" value="1"/>
</dbReference>
<comment type="subcellular location">
    <subcellularLocation>
        <location evidence="1">Nucleus</location>
    </subcellularLocation>
</comment>
<dbReference type="GO" id="GO:0003677">
    <property type="term" value="F:DNA binding"/>
    <property type="evidence" value="ECO:0007669"/>
    <property type="project" value="UniProtKB-KW"/>
</dbReference>
<evidence type="ECO:0000256" key="1">
    <source>
        <dbReference type="ARBA" id="ARBA00004123"/>
    </source>
</evidence>
<reference evidence="10" key="1">
    <citation type="submission" date="2021-08" db="EMBL/GenBank/DDBJ databases">
        <title>WGS assembly of Ceratopteris richardii.</title>
        <authorList>
            <person name="Marchant D.B."/>
            <person name="Chen G."/>
            <person name="Jenkins J."/>
            <person name="Shu S."/>
            <person name="Leebens-Mack J."/>
            <person name="Grimwood J."/>
            <person name="Schmutz J."/>
            <person name="Soltis P."/>
            <person name="Soltis D."/>
            <person name="Chen Z.-H."/>
        </authorList>
    </citation>
    <scope>NUCLEOTIDE SEQUENCE</scope>
    <source>
        <strain evidence="10">Whitten #5841</strain>
        <tissue evidence="10">Leaf</tissue>
    </source>
</reference>
<dbReference type="GO" id="GO:0005634">
    <property type="term" value="C:nucleus"/>
    <property type="evidence" value="ECO:0007669"/>
    <property type="project" value="UniProtKB-SubCell"/>
</dbReference>
<dbReference type="FunFam" id="3.30.730.10:FF:000001">
    <property type="entry name" value="Ethylene-responsive transcription factor 2"/>
    <property type="match status" value="1"/>
</dbReference>
<evidence type="ECO:0000259" key="9">
    <source>
        <dbReference type="PROSITE" id="PS51032"/>
    </source>
</evidence>
<dbReference type="PANTHER" id="PTHR31985:SF215">
    <property type="entry name" value="OS02G0781300 PROTEIN"/>
    <property type="match status" value="1"/>
</dbReference>
<keyword evidence="4" id="KW-0010">Activator</keyword>
<keyword evidence="5" id="KW-0804">Transcription</keyword>
<evidence type="ECO:0000313" key="11">
    <source>
        <dbReference type="Proteomes" id="UP000825935"/>
    </source>
</evidence>
<sequence length="286" mass="30975">MRSKMTAKLHVVGAKSTPQSSAYPASLSAGGRRFRGVRQRSWGKWVSEIRLPNSRGRLWLGSFATAEQAALAFDVAVVCLRGRSASLNFPDSPPSYAPVGLPHHQIVELAAAAAAKYPLSGISETMSEPELTRYDKSSLSADSESQGESSAGCGQTPCPSIPSDFPVDSALVSYTSTESQDECLMDSSSSGEQVGPIDFVLQMVESDEPQTTHSEQSFRSSLECLADEQFDEPLWGVFSGLPFSSLDQQLSMSPLPPPPEEEIFTMVEPCLWEFSTEFQSRSIPCC</sequence>
<keyword evidence="6" id="KW-0539">Nucleus</keyword>
<dbReference type="SUPFAM" id="SSF54171">
    <property type="entry name" value="DNA-binding domain"/>
    <property type="match status" value="1"/>
</dbReference>
<feature type="compositionally biased region" description="Polar residues" evidence="8">
    <location>
        <begin position="137"/>
        <end position="153"/>
    </location>
</feature>
<evidence type="ECO:0000256" key="8">
    <source>
        <dbReference type="SAM" id="MobiDB-lite"/>
    </source>
</evidence>
<evidence type="ECO:0000256" key="7">
    <source>
        <dbReference type="ARBA" id="ARBA00024343"/>
    </source>
</evidence>
<accession>A0A8T2TP07</accession>